<dbReference type="Gene3D" id="1.10.390.10">
    <property type="entry name" value="Neutral Protease Domain 2"/>
    <property type="match status" value="1"/>
</dbReference>
<evidence type="ECO:0000259" key="2">
    <source>
        <dbReference type="Pfam" id="PF01433"/>
    </source>
</evidence>
<feature type="compositionally biased region" description="Basic and acidic residues" evidence="1">
    <location>
        <begin position="837"/>
        <end position="848"/>
    </location>
</feature>
<dbReference type="GO" id="GO:0005615">
    <property type="term" value="C:extracellular space"/>
    <property type="evidence" value="ECO:0007669"/>
    <property type="project" value="TreeGrafter"/>
</dbReference>
<dbReference type="CDD" id="cd09604">
    <property type="entry name" value="M1_APN_like"/>
    <property type="match status" value="1"/>
</dbReference>
<dbReference type="GO" id="GO:0005737">
    <property type="term" value="C:cytoplasm"/>
    <property type="evidence" value="ECO:0007669"/>
    <property type="project" value="TreeGrafter"/>
</dbReference>
<dbReference type="GO" id="GO:0042277">
    <property type="term" value="F:peptide binding"/>
    <property type="evidence" value="ECO:0007669"/>
    <property type="project" value="TreeGrafter"/>
</dbReference>
<name>A0A5C5YBJ8_9BACT</name>
<reference evidence="3 4" key="1">
    <citation type="submission" date="2019-02" db="EMBL/GenBank/DDBJ databases">
        <title>Deep-cultivation of Planctomycetes and their phenomic and genomic characterization uncovers novel biology.</title>
        <authorList>
            <person name="Wiegand S."/>
            <person name="Jogler M."/>
            <person name="Boedeker C."/>
            <person name="Pinto D."/>
            <person name="Vollmers J."/>
            <person name="Rivas-Marin E."/>
            <person name="Kohn T."/>
            <person name="Peeters S.H."/>
            <person name="Heuer A."/>
            <person name="Rast P."/>
            <person name="Oberbeckmann S."/>
            <person name="Bunk B."/>
            <person name="Jeske O."/>
            <person name="Meyerdierks A."/>
            <person name="Storesund J.E."/>
            <person name="Kallscheuer N."/>
            <person name="Luecker S."/>
            <person name="Lage O.M."/>
            <person name="Pohl T."/>
            <person name="Merkel B.J."/>
            <person name="Hornburger P."/>
            <person name="Mueller R.-W."/>
            <person name="Bruemmer F."/>
            <person name="Labrenz M."/>
            <person name="Spormann A.M."/>
            <person name="Op Den Camp H."/>
            <person name="Overmann J."/>
            <person name="Amann R."/>
            <person name="Jetten M.S.M."/>
            <person name="Mascher T."/>
            <person name="Medema M.H."/>
            <person name="Devos D.P."/>
            <person name="Kaster A.-K."/>
            <person name="Ovreas L."/>
            <person name="Rohde M."/>
            <person name="Galperin M.Y."/>
            <person name="Jogler C."/>
        </authorList>
    </citation>
    <scope>NUCLEOTIDE SEQUENCE [LARGE SCALE GENOMIC DNA]</scope>
    <source>
        <strain evidence="3 4">CA85</strain>
    </source>
</reference>
<dbReference type="InterPro" id="IPR050344">
    <property type="entry name" value="Peptidase_M1_aminopeptidases"/>
</dbReference>
<dbReference type="SUPFAM" id="SSF55486">
    <property type="entry name" value="Metalloproteases ('zincins'), catalytic domain"/>
    <property type="match status" value="1"/>
</dbReference>
<dbReference type="GO" id="GO:0016020">
    <property type="term" value="C:membrane"/>
    <property type="evidence" value="ECO:0007669"/>
    <property type="project" value="TreeGrafter"/>
</dbReference>
<comment type="caution">
    <text evidence="3">The sequence shown here is derived from an EMBL/GenBank/DDBJ whole genome shotgun (WGS) entry which is preliminary data.</text>
</comment>
<dbReference type="AlphaFoldDB" id="A0A5C5YBJ8"/>
<feature type="compositionally biased region" description="Basic and acidic residues" evidence="1">
    <location>
        <begin position="911"/>
        <end position="931"/>
    </location>
</feature>
<evidence type="ECO:0000313" key="4">
    <source>
        <dbReference type="Proteomes" id="UP000318053"/>
    </source>
</evidence>
<accession>A0A5C5YBJ8</accession>
<dbReference type="PANTHER" id="PTHR11533:SF174">
    <property type="entry name" value="PUROMYCIN-SENSITIVE AMINOPEPTIDASE-RELATED"/>
    <property type="match status" value="1"/>
</dbReference>
<feature type="compositionally biased region" description="Basic and acidic residues" evidence="1">
    <location>
        <begin position="879"/>
        <end position="901"/>
    </location>
</feature>
<evidence type="ECO:0000256" key="1">
    <source>
        <dbReference type="SAM" id="MobiDB-lite"/>
    </source>
</evidence>
<dbReference type="PANTHER" id="PTHR11533">
    <property type="entry name" value="PROTEASE M1 ZINC METALLOPROTEASE"/>
    <property type="match status" value="1"/>
</dbReference>
<feature type="compositionally biased region" description="Acidic residues" evidence="1">
    <location>
        <begin position="849"/>
        <end position="878"/>
    </location>
</feature>
<dbReference type="GO" id="GO:0043171">
    <property type="term" value="P:peptide catabolic process"/>
    <property type="evidence" value="ECO:0007669"/>
    <property type="project" value="TreeGrafter"/>
</dbReference>
<dbReference type="EMBL" id="SJPK01000003">
    <property type="protein sequence ID" value="TWT73087.1"/>
    <property type="molecule type" value="Genomic_DNA"/>
</dbReference>
<feature type="compositionally biased region" description="Basic and acidic residues" evidence="1">
    <location>
        <begin position="362"/>
        <end position="372"/>
    </location>
</feature>
<evidence type="ECO:0000313" key="3">
    <source>
        <dbReference type="EMBL" id="TWT73087.1"/>
    </source>
</evidence>
<feature type="domain" description="Peptidase M1 membrane alanine aminopeptidase" evidence="2">
    <location>
        <begin position="480"/>
        <end position="636"/>
    </location>
</feature>
<feature type="region of interest" description="Disordered" evidence="1">
    <location>
        <begin position="805"/>
        <end position="931"/>
    </location>
</feature>
<dbReference type="GO" id="GO:0070006">
    <property type="term" value="F:metalloaminopeptidase activity"/>
    <property type="evidence" value="ECO:0007669"/>
    <property type="project" value="TreeGrafter"/>
</dbReference>
<dbReference type="Pfam" id="PF01433">
    <property type="entry name" value="Peptidase_M1"/>
    <property type="match status" value="1"/>
</dbReference>
<keyword evidence="4" id="KW-1185">Reference proteome</keyword>
<dbReference type="InterPro" id="IPR014782">
    <property type="entry name" value="Peptidase_M1_dom"/>
</dbReference>
<protein>
    <recommendedName>
        <fullName evidence="2">Peptidase M1 membrane alanine aminopeptidase domain-containing protein</fullName>
    </recommendedName>
</protein>
<feature type="region of interest" description="Disordered" evidence="1">
    <location>
        <begin position="360"/>
        <end position="381"/>
    </location>
</feature>
<proteinExistence type="predicted"/>
<dbReference type="Proteomes" id="UP000318053">
    <property type="component" value="Unassembled WGS sequence"/>
</dbReference>
<organism evidence="3 4">
    <name type="scientific">Allorhodopirellula solitaria</name>
    <dbReference type="NCBI Taxonomy" id="2527987"/>
    <lineage>
        <taxon>Bacteria</taxon>
        <taxon>Pseudomonadati</taxon>
        <taxon>Planctomycetota</taxon>
        <taxon>Planctomycetia</taxon>
        <taxon>Pirellulales</taxon>
        <taxon>Pirellulaceae</taxon>
        <taxon>Allorhodopirellula</taxon>
    </lineage>
</organism>
<sequence>MEIEPELPAIVEGGVKGSRGTVRESSIYPSLPTTPCFLDILLLRLTMMLALTLLPWRCFVIRFVSFVVVGWMAVVSVSAQQLSNPKHVDSADKFHTIQSWLPTPGVYRTASGAPGPMYWQQRADYDIDVTLDAEQRSLTGNCRITYHNHSPHTLSYVWVQLDQNRFRTDSAAIMSRTAPSLTGRSPFSSIQTLLTEQTFDGGYKLDSVTQGAPDQEQGDPAPHLIVDTMMRIDLSEPLEPGESTTFGIGYHYNIVDAKLIRARGGYEHFEEDGNDIFEIAQWYPRMTAYTDYTGWQHNQFLGSGEFTLELGDYHVDITAPADMVVAATGTLSNPQEVLKEEWVERLSKIAGKKKPSFIITPEEAKENESKESDESDDGETKTWSFAAENVRDFAWAASRKFIWDAMAVKVGDRSVMAMSYYPNEAEPLWSQYSTESIALTLEVYGRYTFDYPYDVAISVNGPVYGMEYPMICFNGPRPDDDGTYSKATKYGLISVIIHEVGHNFFPMIVNSDERQWTWMDEGLNTFLQYLAEQEWEEDYPSGRGPAEKIVPYMRGGNQRPIMTGSDQILQFGNNAYGKPATALNILRETVLGRERFDFAFREYARRWKFKRPTPADFFRSMEDAAGTNLDWFWRGWFYSTDHVDIAIDSVELFVIDNGDPDDEFERKRRKEETEEITLDEERNRELRRRIDWQPGLKDFYNAPDYDEDKVEESDRKAYQKHLESLDEEQRALLRRTTKFYVVKFVNEGGLVMPIPLRIHYADNTQEHVVLPPEIWRRNSKEVKKLFLTEKEIVRLEIDPRKEIADTDKSNNHWPPKLEPTRFDLYKRKKGDSNPMRKAVEAAKKAEKDADQEDDKDADEDADKDADEEASESSDADEQQDGKEKSPKESKKADPKSEDAPKSKGKSAGQQEDSKKDAKKSGKPPASKEDDQ</sequence>
<gene>
    <name evidence="3" type="ORF">CA85_15530</name>
</gene>
<dbReference type="GO" id="GO:0008270">
    <property type="term" value="F:zinc ion binding"/>
    <property type="evidence" value="ECO:0007669"/>
    <property type="project" value="InterPro"/>
</dbReference>
<dbReference type="InterPro" id="IPR027268">
    <property type="entry name" value="Peptidase_M4/M1_CTD_sf"/>
</dbReference>